<dbReference type="InterPro" id="IPR007820">
    <property type="entry name" value="AbrB_fam"/>
</dbReference>
<dbReference type="InterPro" id="IPR017516">
    <property type="entry name" value="AbrB_dup"/>
</dbReference>
<dbReference type="PANTHER" id="PTHR38457">
    <property type="entry name" value="REGULATOR ABRB-RELATED"/>
    <property type="match status" value="1"/>
</dbReference>
<evidence type="ECO:0000256" key="1">
    <source>
        <dbReference type="SAM" id="Phobius"/>
    </source>
</evidence>
<reference evidence="2 3" key="1">
    <citation type="submission" date="2018-06" db="EMBL/GenBank/DDBJ databases">
        <title>Genomic Encyclopedia of Type Strains, Phase IV (KMG-IV): sequencing the most valuable type-strain genomes for metagenomic binning, comparative biology and taxonomic classification.</title>
        <authorList>
            <person name="Goeker M."/>
        </authorList>
    </citation>
    <scope>NUCLEOTIDE SEQUENCE [LARGE SCALE GENOMIC DNA]</scope>
    <source>
        <strain evidence="2 3">DSM 5</strain>
    </source>
</reference>
<keyword evidence="1" id="KW-0472">Membrane</keyword>
<gene>
    <name evidence="2" type="ORF">C7437_1163</name>
</gene>
<dbReference type="GO" id="GO:0016020">
    <property type="term" value="C:membrane"/>
    <property type="evidence" value="ECO:0007669"/>
    <property type="project" value="InterPro"/>
</dbReference>
<dbReference type="NCBIfam" id="TIGR03082">
    <property type="entry name" value="Gneg_AbrB_dup"/>
    <property type="match status" value="2"/>
</dbReference>
<dbReference type="PIRSF" id="PIRSF038991">
    <property type="entry name" value="Protein_AbrB"/>
    <property type="match status" value="1"/>
</dbReference>
<protein>
    <recommendedName>
        <fullName evidence="4">AbrB family transcriptional regulator</fullName>
    </recommendedName>
</protein>
<feature type="transmembrane region" description="Helical" evidence="1">
    <location>
        <begin position="175"/>
        <end position="193"/>
    </location>
</feature>
<keyword evidence="1" id="KW-0812">Transmembrane</keyword>
<dbReference type="Proteomes" id="UP000248646">
    <property type="component" value="Unassembled WGS sequence"/>
</dbReference>
<organism evidence="2 3">
    <name type="scientific">Psychrobacillus insolitus</name>
    <dbReference type="NCBI Taxonomy" id="1461"/>
    <lineage>
        <taxon>Bacteria</taxon>
        <taxon>Bacillati</taxon>
        <taxon>Bacillota</taxon>
        <taxon>Bacilli</taxon>
        <taxon>Bacillales</taxon>
        <taxon>Bacillaceae</taxon>
        <taxon>Psychrobacillus</taxon>
    </lineage>
</organism>
<comment type="caution">
    <text evidence="2">The sequence shown here is derived from an EMBL/GenBank/DDBJ whole genome shotgun (WGS) entry which is preliminary data.</text>
</comment>
<evidence type="ECO:0000313" key="3">
    <source>
        <dbReference type="Proteomes" id="UP000248646"/>
    </source>
</evidence>
<dbReference type="GO" id="GO:0010468">
    <property type="term" value="P:regulation of gene expression"/>
    <property type="evidence" value="ECO:0007669"/>
    <property type="project" value="InterPro"/>
</dbReference>
<feature type="transmembrane region" description="Helical" evidence="1">
    <location>
        <begin position="58"/>
        <end position="76"/>
    </location>
</feature>
<evidence type="ECO:0000313" key="2">
    <source>
        <dbReference type="EMBL" id="PZX01279.1"/>
    </source>
</evidence>
<keyword evidence="1" id="KW-1133">Transmembrane helix</keyword>
<feature type="transmembrane region" description="Helical" evidence="1">
    <location>
        <begin position="256"/>
        <end position="281"/>
    </location>
</feature>
<sequence>MLLLKAMLKVLVLSLIGGYMFSLLHIPIPWMLGPIVVVMLSQFFYKGPLKWSGKMRDLGIVLVGTVIGIQFNIDLFGMMDSILIYMIILNVILIGGSIGIAYLTSIWAKIPMQAAVLGAIPGGLGQIIVFAEEEKVKEIGVISYFQIIRLLLIVVFVPFIVAGQVMSKQPTEAKLTISLVLLIALAWVCSYFMERIHLPVAFFITPIILLITLQLTAPIAMPPVPGIVMGIAQLLIGAHIGLMLKPDMIRLPVRVLVGGIFSAFALIALTFGSSFLMSFALGTTFATSFLSTAPGGLDQMVLLAEAVNAEVSLVSMFQTFRLLFIFILIMPLMKLFYRWRGKKEIVYNQDSSVVKY</sequence>
<feature type="transmembrane region" description="Helical" evidence="1">
    <location>
        <begin position="83"/>
        <end position="104"/>
    </location>
</feature>
<feature type="transmembrane region" description="Helical" evidence="1">
    <location>
        <begin position="143"/>
        <end position="163"/>
    </location>
</feature>
<accession>A0A2W7P6W4</accession>
<evidence type="ECO:0008006" key="4">
    <source>
        <dbReference type="Google" id="ProtNLM"/>
    </source>
</evidence>
<dbReference type="PANTHER" id="PTHR38457:SF1">
    <property type="entry name" value="REGULATOR ABRB-RELATED"/>
    <property type="match status" value="1"/>
</dbReference>
<feature type="transmembrane region" description="Helical" evidence="1">
    <location>
        <begin position="320"/>
        <end position="337"/>
    </location>
</feature>
<feature type="transmembrane region" description="Helical" evidence="1">
    <location>
        <begin position="200"/>
        <end position="221"/>
    </location>
</feature>
<keyword evidence="3" id="KW-1185">Reference proteome</keyword>
<feature type="transmembrane region" description="Helical" evidence="1">
    <location>
        <begin position="110"/>
        <end position="131"/>
    </location>
</feature>
<feature type="transmembrane region" description="Helical" evidence="1">
    <location>
        <begin position="12"/>
        <end position="38"/>
    </location>
</feature>
<dbReference type="RefSeq" id="WP_211310042.1">
    <property type="nucleotide sequence ID" value="NZ_QKZI01000016.1"/>
</dbReference>
<proteinExistence type="predicted"/>
<name>A0A2W7P6W4_9BACI</name>
<feature type="transmembrane region" description="Helical" evidence="1">
    <location>
        <begin position="227"/>
        <end position="244"/>
    </location>
</feature>
<dbReference type="Pfam" id="PF05145">
    <property type="entry name" value="AbrB"/>
    <property type="match status" value="1"/>
</dbReference>
<dbReference type="AlphaFoldDB" id="A0A2W7P6W4"/>
<dbReference type="EMBL" id="QKZI01000016">
    <property type="protein sequence ID" value="PZX01279.1"/>
    <property type="molecule type" value="Genomic_DNA"/>
</dbReference>